<protein>
    <submittedName>
        <fullName evidence="2">Uncharacterized protein</fullName>
    </submittedName>
</protein>
<evidence type="ECO:0000256" key="1">
    <source>
        <dbReference type="SAM" id="MobiDB-lite"/>
    </source>
</evidence>
<accession>A0A2N1NBC5</accession>
<proteinExistence type="predicted"/>
<evidence type="ECO:0000313" key="2">
    <source>
        <dbReference type="EMBL" id="PKK71192.1"/>
    </source>
</evidence>
<name>A0A2N1NBC5_9GLOM</name>
<organism evidence="2 3">
    <name type="scientific">Rhizophagus irregularis</name>
    <dbReference type="NCBI Taxonomy" id="588596"/>
    <lineage>
        <taxon>Eukaryota</taxon>
        <taxon>Fungi</taxon>
        <taxon>Fungi incertae sedis</taxon>
        <taxon>Mucoromycota</taxon>
        <taxon>Glomeromycotina</taxon>
        <taxon>Glomeromycetes</taxon>
        <taxon>Glomerales</taxon>
        <taxon>Glomeraceae</taxon>
        <taxon>Rhizophagus</taxon>
    </lineage>
</organism>
<dbReference type="VEuPathDB" id="FungiDB:RhiirFUN_013377"/>
<dbReference type="VEuPathDB" id="FungiDB:RhiirA1_487597"/>
<evidence type="ECO:0000313" key="3">
    <source>
        <dbReference type="Proteomes" id="UP000233469"/>
    </source>
</evidence>
<reference evidence="2 3" key="1">
    <citation type="submission" date="2016-04" db="EMBL/GenBank/DDBJ databases">
        <title>Genome analyses suggest a sexual origin of heterokaryosis in a supposedly ancient asexual fungus.</title>
        <authorList>
            <person name="Ropars J."/>
            <person name="Sedzielewska K."/>
            <person name="Noel J."/>
            <person name="Charron P."/>
            <person name="Farinelli L."/>
            <person name="Marton T."/>
            <person name="Kruger M."/>
            <person name="Pelin A."/>
            <person name="Brachmann A."/>
            <person name="Corradi N."/>
        </authorList>
    </citation>
    <scope>NUCLEOTIDE SEQUENCE [LARGE SCALE GENOMIC DNA]</scope>
    <source>
        <strain evidence="2 3">C2</strain>
    </source>
</reference>
<gene>
    <name evidence="2" type="ORF">RhiirC2_828606</name>
</gene>
<dbReference type="AlphaFoldDB" id="A0A2N1NBC5"/>
<feature type="compositionally biased region" description="Basic and acidic residues" evidence="1">
    <location>
        <begin position="119"/>
        <end position="130"/>
    </location>
</feature>
<reference evidence="2 3" key="2">
    <citation type="submission" date="2017-10" db="EMBL/GenBank/DDBJ databases">
        <title>Extensive intraspecific genome diversity in a model arbuscular mycorrhizal fungus.</title>
        <authorList>
            <person name="Chen E.C.H."/>
            <person name="Morin E."/>
            <person name="Baudet D."/>
            <person name="Noel J."/>
            <person name="Ndikumana S."/>
            <person name="Charron P."/>
            <person name="St-Onge C."/>
            <person name="Giorgi J."/>
            <person name="Grigoriev I.V."/>
            <person name="Roux C."/>
            <person name="Martin F.M."/>
            <person name="Corradi N."/>
        </authorList>
    </citation>
    <scope>NUCLEOTIDE SEQUENCE [LARGE SCALE GENOMIC DNA]</scope>
    <source>
        <strain evidence="2 3">C2</strain>
    </source>
</reference>
<dbReference type="Proteomes" id="UP000233469">
    <property type="component" value="Unassembled WGS sequence"/>
</dbReference>
<dbReference type="VEuPathDB" id="FungiDB:FUN_020955"/>
<feature type="region of interest" description="Disordered" evidence="1">
    <location>
        <begin position="105"/>
        <end position="132"/>
    </location>
</feature>
<dbReference type="EMBL" id="LLXL01000541">
    <property type="protein sequence ID" value="PKK71192.1"/>
    <property type="molecule type" value="Genomic_DNA"/>
</dbReference>
<sequence>MPKRRKTSAEDKINGIPKHVFSLLEYHGKYLSISVLQNIPLTLNLLTEFWKKPISHWGDSKTWNTFFFKENPTADIWFSHNSLGKELDILILHLDKRTKAYNKAKAMRSGLKNSTGNERLNERQEERDLENNTSESSLNVGYFLIALLKSVVKSAISNYGLRKKQRIDYNEERISGDQEHFSQAEADIIDFPKIEILVSLETKSHLENYNIICLFDVEFPYTKKIFMTLSTNQLDKLKNKWIDAEAYINQETIEGVWNTCSLKKLVNDYHKVIEENVNDDTLYTDFNALMTAFTRQRALQLLRKHSALQDRSSSEYQYRDEIVNPLLSYIFYDVEDAIWMKTGEIENNSRKRQRNFSKPENERERLGDKHDGILCMNVNGVKVEVGFVEVVGNAFTTITSDKNYDLEKLLKAMMISIWYQKAHLSDGNISNLQSFSILVYGREFHFLSMHLVDTMYIIDEYSAFVIPDSGMSLSQVGNIIKIVKKFKIRIIKYYHQIIKKPRNVTLLSGSGLPIASPSKSAKNDSK</sequence>
<comment type="caution">
    <text evidence="2">The sequence shown here is derived from an EMBL/GenBank/DDBJ whole genome shotgun (WGS) entry which is preliminary data.</text>
</comment>